<dbReference type="EMBL" id="JBHFNQ010000065">
    <property type="protein sequence ID" value="MFB2876962.1"/>
    <property type="molecule type" value="Genomic_DNA"/>
</dbReference>
<feature type="chain" id="PRO_5045494238" evidence="1">
    <location>
        <begin position="29"/>
        <end position="251"/>
    </location>
</feature>
<organism evidence="2 3">
    <name type="scientific">Floridaenema aerugineum BLCC-F46</name>
    <dbReference type="NCBI Taxonomy" id="3153654"/>
    <lineage>
        <taxon>Bacteria</taxon>
        <taxon>Bacillati</taxon>
        <taxon>Cyanobacteriota</taxon>
        <taxon>Cyanophyceae</taxon>
        <taxon>Oscillatoriophycideae</taxon>
        <taxon>Aerosakkonematales</taxon>
        <taxon>Aerosakkonemataceae</taxon>
        <taxon>Floridanema</taxon>
        <taxon>Floridanema aerugineum</taxon>
    </lineage>
</organism>
<evidence type="ECO:0000313" key="3">
    <source>
        <dbReference type="Proteomes" id="UP001576774"/>
    </source>
</evidence>
<sequence length="251" mass="26071">MAISTMMKKLSIATVGAALLAVGITVKAANAASVVNGGFETGNFSGWTATSQSGSGGNLFNTAGGFSPRSSSSIPGASEGTRYAVTDQSGPGSYVLFQDIFLEAGSQHQLSFDWFAKTSARLADRGNMNKNSSGNQQFRVDLVSTEFSDWFGSSSSAGVLANIVAPVVSPNQWTSTSFDLSAWAGQTVRLAFRQVDNMGIFQAGIDNVKIASTPTQAVPEPASTLGLMVFGAMGAGSMLKRKQQQKAAVKA</sequence>
<evidence type="ECO:0000313" key="2">
    <source>
        <dbReference type="EMBL" id="MFB2876962.1"/>
    </source>
</evidence>
<reference evidence="2 3" key="1">
    <citation type="submission" date="2024-09" db="EMBL/GenBank/DDBJ databases">
        <title>Floridaenema gen nov. (Aerosakkonemataceae, Aerosakkonematales ord. nov., Cyanobacteria) from benthic tropical and subtropical fresh waters, with the description of four new species.</title>
        <authorList>
            <person name="Moretto J.A."/>
            <person name="Berthold D.E."/>
            <person name="Lefler F.W."/>
            <person name="Huang I.-S."/>
            <person name="Laughinghouse H. IV."/>
        </authorList>
    </citation>
    <scope>NUCLEOTIDE SEQUENCE [LARGE SCALE GENOMIC DNA]</scope>
    <source>
        <strain evidence="2 3">BLCC-F46</strain>
    </source>
</reference>
<dbReference type="Proteomes" id="UP001576774">
    <property type="component" value="Unassembled WGS sequence"/>
</dbReference>
<accession>A0ABV4X2H4</accession>
<dbReference type="RefSeq" id="WP_413270077.1">
    <property type="nucleotide sequence ID" value="NZ_JBHFNQ010000065.1"/>
</dbReference>
<dbReference type="NCBIfam" id="TIGR02595">
    <property type="entry name" value="PEP_CTERM"/>
    <property type="match status" value="1"/>
</dbReference>
<dbReference type="Gene3D" id="2.60.120.200">
    <property type="match status" value="1"/>
</dbReference>
<name>A0ABV4X2H4_9CYAN</name>
<feature type="signal peptide" evidence="1">
    <location>
        <begin position="1"/>
        <end position="28"/>
    </location>
</feature>
<evidence type="ECO:0000256" key="1">
    <source>
        <dbReference type="SAM" id="SignalP"/>
    </source>
</evidence>
<dbReference type="InterPro" id="IPR013424">
    <property type="entry name" value="Ice-binding_C"/>
</dbReference>
<gene>
    <name evidence="2" type="ORF">ACE1CC_08700</name>
</gene>
<protein>
    <submittedName>
        <fullName evidence="2">PEP-CTERM sorting domain-containing protein</fullName>
    </submittedName>
</protein>
<keyword evidence="3" id="KW-1185">Reference proteome</keyword>
<comment type="caution">
    <text evidence="2">The sequence shown here is derived from an EMBL/GenBank/DDBJ whole genome shotgun (WGS) entry which is preliminary data.</text>
</comment>
<keyword evidence="1" id="KW-0732">Signal</keyword>
<proteinExistence type="predicted"/>